<dbReference type="PANTHER" id="PTHR22604">
    <property type="entry name" value="OXIDOREDUCTASES"/>
    <property type="match status" value="1"/>
</dbReference>
<feature type="domain" description="GFO/IDH/MocA-like oxidoreductase" evidence="7">
    <location>
        <begin position="185"/>
        <end position="270"/>
    </location>
</feature>
<dbReference type="GO" id="GO:0000166">
    <property type="term" value="F:nucleotide binding"/>
    <property type="evidence" value="ECO:0007669"/>
    <property type="project" value="InterPro"/>
</dbReference>
<keyword evidence="2" id="KW-0560">Oxidoreductase</keyword>
<gene>
    <name evidence="8" type="ORF">CFD26_100857</name>
</gene>
<dbReference type="Pfam" id="PF22725">
    <property type="entry name" value="GFO_IDH_MocA_C3"/>
    <property type="match status" value="1"/>
</dbReference>
<dbReference type="GO" id="GO:0047837">
    <property type="term" value="F:D-xylose 1-dehydrogenase (NADP+) activity"/>
    <property type="evidence" value="ECO:0007669"/>
    <property type="project" value="UniProtKB-EC"/>
</dbReference>
<dbReference type="STRING" id="1245748.A0A3R7F0J1"/>
<evidence type="ECO:0000259" key="7">
    <source>
        <dbReference type="Pfam" id="PF22725"/>
    </source>
</evidence>
<dbReference type="InterPro" id="IPR050984">
    <property type="entry name" value="Gfo/Idh/MocA_domain"/>
</dbReference>
<evidence type="ECO:0000256" key="1">
    <source>
        <dbReference type="ARBA" id="ARBA00010928"/>
    </source>
</evidence>
<dbReference type="SUPFAM" id="SSF55347">
    <property type="entry name" value="Glyceraldehyde-3-phosphate dehydrogenase-like, C-terminal domain"/>
    <property type="match status" value="1"/>
</dbReference>
<evidence type="ECO:0000313" key="9">
    <source>
        <dbReference type="Proteomes" id="UP000215289"/>
    </source>
</evidence>
<comment type="similarity">
    <text evidence="1">Belongs to the Gfo/Idh/MocA family.</text>
</comment>
<evidence type="ECO:0000256" key="5">
    <source>
        <dbReference type="ARBA" id="ARBA00049233"/>
    </source>
</evidence>
<accession>A0A3R7F0J1</accession>
<dbReference type="InterPro" id="IPR000683">
    <property type="entry name" value="Gfo/Idh/MocA-like_OxRdtase_N"/>
</dbReference>
<dbReference type="Proteomes" id="UP000215289">
    <property type="component" value="Unassembled WGS sequence"/>
</dbReference>
<keyword evidence="9" id="KW-1185">Reference proteome</keyword>
<dbReference type="Gene3D" id="3.30.360.10">
    <property type="entry name" value="Dihydrodipicolinate Reductase, domain 2"/>
    <property type="match status" value="1"/>
</dbReference>
<evidence type="ECO:0000256" key="3">
    <source>
        <dbReference type="ARBA" id="ARBA00038984"/>
    </source>
</evidence>
<evidence type="ECO:0000256" key="4">
    <source>
        <dbReference type="ARBA" id="ARBA00042988"/>
    </source>
</evidence>
<name>A0A3R7F0J1_9EURO</name>
<evidence type="ECO:0000313" key="8">
    <source>
        <dbReference type="EMBL" id="RLL93008.1"/>
    </source>
</evidence>
<dbReference type="SUPFAM" id="SSF51735">
    <property type="entry name" value="NAD(P)-binding Rossmann-fold domains"/>
    <property type="match status" value="1"/>
</dbReference>
<sequence length="428" mass="47572">MVLFTSFLHRIYALINPPSPKKQDDALRFGLLGASNIAPMALIGPAKSHPEVIIAAVAARDKKKAEAYAKKHNIPVVHLSYQELLDDPAISCVYIALPNALHFEWALRALRAGKHVLLEKPSCSNTIEARALFNHPLATAPNAPVLLEAFHYRFHPAWQTFLSLIHGDRVAGPVKHASCQQYLFKGYFPLDDIRFNYSLAGGCLMDFGTYSLSCLRQILGSEPEVTEASYRGVPPVLPDAEQVDLAIRATYRTQSGATGVLVADLASSGGWPSFLPSSWTENWPSAGWPKCVVELGEKAVDGDSASATGDIHTVQRTVTMWNFLMPTIYHRIDVLDMHTIRRNGSVVQTWTETKQIKAYDWPDKQGHVGEQWWTTYRYQLEEFVDRVKGRPGSGVWIDGADSIAQMEAVDRTYEKAGLKPRPTSEFAI</sequence>
<dbReference type="InterPro" id="IPR055170">
    <property type="entry name" value="GFO_IDH_MocA-like_dom"/>
</dbReference>
<evidence type="ECO:0000256" key="2">
    <source>
        <dbReference type="ARBA" id="ARBA00023002"/>
    </source>
</evidence>
<dbReference type="InterPro" id="IPR036291">
    <property type="entry name" value="NAD(P)-bd_dom_sf"/>
</dbReference>
<evidence type="ECO:0000259" key="6">
    <source>
        <dbReference type="Pfam" id="PF01408"/>
    </source>
</evidence>
<dbReference type="PANTHER" id="PTHR22604:SF105">
    <property type="entry name" value="TRANS-1,2-DIHYDROBENZENE-1,2-DIOL DEHYDROGENASE"/>
    <property type="match status" value="1"/>
</dbReference>
<feature type="domain" description="Gfo/Idh/MocA-like oxidoreductase N-terminal" evidence="6">
    <location>
        <begin position="27"/>
        <end position="133"/>
    </location>
</feature>
<dbReference type="Gene3D" id="3.40.50.720">
    <property type="entry name" value="NAD(P)-binding Rossmann-like Domain"/>
    <property type="match status" value="1"/>
</dbReference>
<comment type="caution">
    <text evidence="8">The sequence shown here is derived from an EMBL/GenBank/DDBJ whole genome shotgun (WGS) entry which is preliminary data.</text>
</comment>
<proteinExistence type="inferred from homology"/>
<dbReference type="EMBL" id="NIDN02000459">
    <property type="protein sequence ID" value="RLL93008.1"/>
    <property type="molecule type" value="Genomic_DNA"/>
</dbReference>
<protein>
    <recommendedName>
        <fullName evidence="3">D-xylose 1-dehydrogenase (NADP(+), D-xylono-1,5-lactone-forming)</fullName>
        <ecNumber evidence="3">1.1.1.179</ecNumber>
    </recommendedName>
    <alternativeName>
        <fullName evidence="4">D-xylose-NADP dehydrogenase</fullName>
    </alternativeName>
</protein>
<dbReference type="Pfam" id="PF01408">
    <property type="entry name" value="GFO_IDH_MocA"/>
    <property type="match status" value="1"/>
</dbReference>
<dbReference type="OrthoDB" id="6417021at2759"/>
<dbReference type="EC" id="1.1.1.179" evidence="3"/>
<comment type="catalytic activity">
    <reaction evidence="5">
        <text>D-xylose + NADP(+) = D-xylono-1,5-lactone + NADPH + H(+)</text>
        <dbReference type="Rhea" id="RHEA:22000"/>
        <dbReference type="ChEBI" id="CHEBI:15378"/>
        <dbReference type="ChEBI" id="CHEBI:15867"/>
        <dbReference type="ChEBI" id="CHEBI:53455"/>
        <dbReference type="ChEBI" id="CHEBI:57783"/>
        <dbReference type="ChEBI" id="CHEBI:58349"/>
        <dbReference type="EC" id="1.1.1.179"/>
    </reaction>
</comment>
<dbReference type="AlphaFoldDB" id="A0A3R7F0J1"/>
<organism evidence="8 9">
    <name type="scientific">Aspergillus turcosus</name>
    <dbReference type="NCBI Taxonomy" id="1245748"/>
    <lineage>
        <taxon>Eukaryota</taxon>
        <taxon>Fungi</taxon>
        <taxon>Dikarya</taxon>
        <taxon>Ascomycota</taxon>
        <taxon>Pezizomycotina</taxon>
        <taxon>Eurotiomycetes</taxon>
        <taxon>Eurotiomycetidae</taxon>
        <taxon>Eurotiales</taxon>
        <taxon>Aspergillaceae</taxon>
        <taxon>Aspergillus</taxon>
        <taxon>Aspergillus subgen. Fumigati</taxon>
    </lineage>
</organism>
<reference evidence="8 9" key="1">
    <citation type="submission" date="2018-08" db="EMBL/GenBank/DDBJ databases">
        <title>Draft genome sequences of two Aspergillus turcosus clinical strains isolated from bronchoalveolar lavage fluid: one azole-susceptible and the other azole-resistant.</title>
        <authorList>
            <person name="Parent-Michaud M."/>
            <person name="Dufresne P.J."/>
            <person name="Fournier E."/>
            <person name="Martineau C."/>
            <person name="Moreira S."/>
            <person name="Perkins V."/>
            <person name="De Repentigny L."/>
            <person name="Dufresne S.F."/>
        </authorList>
    </citation>
    <scope>NUCLEOTIDE SEQUENCE [LARGE SCALE GENOMIC DNA]</scope>
    <source>
        <strain evidence="8">HMR AF 1038</strain>
    </source>
</reference>